<gene>
    <name evidence="1" type="ORF">X975_20085</name>
</gene>
<name>A0A087TSK2_STEMI</name>
<protein>
    <submittedName>
        <fullName evidence="1">Uncharacterized protein</fullName>
    </submittedName>
</protein>
<sequence>MLEPWLRIVLESKFPTMQNNVWTLFKKWFGSQNENSALVGIVHQVTD</sequence>
<evidence type="ECO:0000313" key="2">
    <source>
        <dbReference type="Proteomes" id="UP000054359"/>
    </source>
</evidence>
<dbReference type="AlphaFoldDB" id="A0A087TSK2"/>
<reference evidence="1 2" key="1">
    <citation type="submission" date="2013-11" db="EMBL/GenBank/DDBJ databases">
        <title>Genome sequencing of Stegodyphus mimosarum.</title>
        <authorList>
            <person name="Bechsgaard J."/>
        </authorList>
    </citation>
    <scope>NUCLEOTIDE SEQUENCE [LARGE SCALE GENOMIC DNA]</scope>
</reference>
<organism evidence="1 2">
    <name type="scientific">Stegodyphus mimosarum</name>
    <name type="common">African social velvet spider</name>
    <dbReference type="NCBI Taxonomy" id="407821"/>
    <lineage>
        <taxon>Eukaryota</taxon>
        <taxon>Metazoa</taxon>
        <taxon>Ecdysozoa</taxon>
        <taxon>Arthropoda</taxon>
        <taxon>Chelicerata</taxon>
        <taxon>Arachnida</taxon>
        <taxon>Araneae</taxon>
        <taxon>Araneomorphae</taxon>
        <taxon>Entelegynae</taxon>
        <taxon>Eresoidea</taxon>
        <taxon>Eresidae</taxon>
        <taxon>Stegodyphus</taxon>
    </lineage>
</organism>
<dbReference type="OrthoDB" id="6434119at2759"/>
<dbReference type="Proteomes" id="UP000054359">
    <property type="component" value="Unassembled WGS sequence"/>
</dbReference>
<dbReference type="EMBL" id="KK116547">
    <property type="protein sequence ID" value="KFM68091.1"/>
    <property type="molecule type" value="Genomic_DNA"/>
</dbReference>
<keyword evidence="2" id="KW-1185">Reference proteome</keyword>
<accession>A0A087TSK2</accession>
<proteinExistence type="predicted"/>
<feature type="non-terminal residue" evidence="1">
    <location>
        <position position="47"/>
    </location>
</feature>
<evidence type="ECO:0000313" key="1">
    <source>
        <dbReference type="EMBL" id="KFM68091.1"/>
    </source>
</evidence>